<feature type="transmembrane region" description="Helical" evidence="1">
    <location>
        <begin position="142"/>
        <end position="162"/>
    </location>
</feature>
<evidence type="ECO:0000256" key="1">
    <source>
        <dbReference type="SAM" id="Phobius"/>
    </source>
</evidence>
<gene>
    <name evidence="2" type="ORF">MP619_07330</name>
</gene>
<keyword evidence="1" id="KW-0812">Transmembrane</keyword>
<evidence type="ECO:0000313" key="2">
    <source>
        <dbReference type="EMBL" id="WAI92325.1"/>
    </source>
</evidence>
<dbReference type="Proteomes" id="UP001164948">
    <property type="component" value="Chromosome"/>
</dbReference>
<feature type="transmembrane region" description="Helical" evidence="1">
    <location>
        <begin position="67"/>
        <end position="84"/>
    </location>
</feature>
<feature type="transmembrane region" description="Helical" evidence="1">
    <location>
        <begin position="40"/>
        <end position="60"/>
    </location>
</feature>
<dbReference type="PIRSF" id="PIRSF037394">
    <property type="entry name" value="ABC_thiamine-permease_YkoE_prd"/>
    <property type="match status" value="1"/>
</dbReference>
<dbReference type="AlphaFoldDB" id="A0AAE9UKJ7"/>
<dbReference type="RefSeq" id="WP_155782701.1">
    <property type="nucleotide sequence ID" value="NZ_CP095081.1"/>
</dbReference>
<reference evidence="2" key="1">
    <citation type="submission" date="2022-03" db="EMBL/GenBank/DDBJ databases">
        <title>Characterization and genomic analysis of a Streptococcus dysgalactiae associated with cultured channel catfish mortalities in China.</title>
        <authorList>
            <person name="Wang J."/>
            <person name="Geng Y."/>
        </authorList>
    </citation>
    <scope>NUCLEOTIDE SEQUENCE</scope>
    <source>
        <strain evidence="2">WJ001</strain>
    </source>
</reference>
<name>A0AAE9UKJ7_STRDY</name>
<evidence type="ECO:0000313" key="3">
    <source>
        <dbReference type="Proteomes" id="UP001164948"/>
    </source>
</evidence>
<dbReference type="Pfam" id="PF09819">
    <property type="entry name" value="ABC_cobalt"/>
    <property type="match status" value="1"/>
</dbReference>
<proteinExistence type="predicted"/>
<protein>
    <submittedName>
        <fullName evidence="2">ECF transporter S component</fullName>
    </submittedName>
</protein>
<feature type="transmembrane region" description="Helical" evidence="1">
    <location>
        <begin position="9"/>
        <end position="34"/>
    </location>
</feature>
<dbReference type="EMBL" id="CP095081">
    <property type="protein sequence ID" value="WAI92325.1"/>
    <property type="molecule type" value="Genomic_DNA"/>
</dbReference>
<keyword evidence="1" id="KW-1133">Transmembrane helix</keyword>
<feature type="transmembrane region" description="Helical" evidence="1">
    <location>
        <begin position="113"/>
        <end position="130"/>
    </location>
</feature>
<dbReference type="InterPro" id="IPR017195">
    <property type="entry name" value="ABC_thiamin-permease_prd"/>
</dbReference>
<accession>A0AAE9UKJ7</accession>
<keyword evidence="1" id="KW-0472">Membrane</keyword>
<organism evidence="2 3">
    <name type="scientific">Streptococcus dysgalactiae</name>
    <dbReference type="NCBI Taxonomy" id="1334"/>
    <lineage>
        <taxon>Bacteria</taxon>
        <taxon>Bacillati</taxon>
        <taxon>Bacillota</taxon>
        <taxon>Bacilli</taxon>
        <taxon>Lactobacillales</taxon>
        <taxon>Streptococcaceae</taxon>
        <taxon>Streptococcus</taxon>
    </lineage>
</organism>
<sequence>MSKFSLKDVLFISLLAVVLGVIYLGAGYVSSLFVPLVGPIAHEIIYGIWFVAAPMAIYILRKPGTAIIAEFLAALVEVLVGSIYGPSVLIIGALQGLGSELGFTIFKYKRYDWVTFTLSAVLTSVLSYIWSFYSHGLGAYSLSYNILNLTVRTLSSVVFFVLTKGICDKLHKAGVLHSYRINQEG</sequence>